<feature type="region of interest" description="Disordered" evidence="4">
    <location>
        <begin position="495"/>
        <end position="560"/>
    </location>
</feature>
<feature type="compositionally biased region" description="Acidic residues" evidence="4">
    <location>
        <begin position="103"/>
        <end position="136"/>
    </location>
</feature>
<evidence type="ECO:0000256" key="1">
    <source>
        <dbReference type="ARBA" id="ARBA00004604"/>
    </source>
</evidence>
<evidence type="ECO:0000313" key="6">
    <source>
        <dbReference type="Proteomes" id="UP000824120"/>
    </source>
</evidence>
<evidence type="ECO:0008006" key="7">
    <source>
        <dbReference type="Google" id="ProtNLM"/>
    </source>
</evidence>
<proteinExistence type="predicted"/>
<evidence type="ECO:0000313" key="5">
    <source>
        <dbReference type="EMBL" id="KAG5584547.1"/>
    </source>
</evidence>
<feature type="region of interest" description="Disordered" evidence="4">
    <location>
        <begin position="195"/>
        <end position="229"/>
    </location>
</feature>
<reference evidence="5 6" key="1">
    <citation type="submission" date="2020-09" db="EMBL/GenBank/DDBJ databases">
        <title>De no assembly of potato wild relative species, Solanum commersonii.</title>
        <authorList>
            <person name="Cho K."/>
        </authorList>
    </citation>
    <scope>NUCLEOTIDE SEQUENCE [LARGE SCALE GENOMIC DNA]</scope>
    <source>
        <strain evidence="5">LZ3.2</strain>
        <tissue evidence="5">Leaf</tissue>
    </source>
</reference>
<keyword evidence="6" id="KW-1185">Reference proteome</keyword>
<keyword evidence="2" id="KW-0597">Phosphoprotein</keyword>
<keyword evidence="3" id="KW-0539">Nucleus</keyword>
<protein>
    <recommendedName>
        <fullName evidence="7">U3 small nucleolar RNA-associated protein</fullName>
    </recommendedName>
</protein>
<evidence type="ECO:0000256" key="2">
    <source>
        <dbReference type="ARBA" id="ARBA00022553"/>
    </source>
</evidence>
<dbReference type="AlphaFoldDB" id="A0A9J5X8G1"/>
<dbReference type="EMBL" id="JACXVP010000009">
    <property type="protein sequence ID" value="KAG5584547.1"/>
    <property type="molecule type" value="Genomic_DNA"/>
</dbReference>
<feature type="compositionally biased region" description="Basic residues" evidence="4">
    <location>
        <begin position="874"/>
        <end position="890"/>
    </location>
</feature>
<evidence type="ECO:0000256" key="4">
    <source>
        <dbReference type="SAM" id="MobiDB-lite"/>
    </source>
</evidence>
<feature type="compositionally biased region" description="Basic and acidic residues" evidence="4">
    <location>
        <begin position="85"/>
        <end position="95"/>
    </location>
</feature>
<feature type="compositionally biased region" description="Acidic residues" evidence="4">
    <location>
        <begin position="677"/>
        <end position="687"/>
    </location>
</feature>
<feature type="compositionally biased region" description="Basic and acidic residues" evidence="4">
    <location>
        <begin position="9"/>
        <end position="18"/>
    </location>
</feature>
<comment type="caution">
    <text evidence="5">The sequence shown here is derived from an EMBL/GenBank/DDBJ whole genome shotgun (WGS) entry which is preliminary data.</text>
</comment>
<feature type="compositionally biased region" description="Basic and acidic residues" evidence="4">
    <location>
        <begin position="523"/>
        <end position="532"/>
    </location>
</feature>
<dbReference type="OrthoDB" id="277439at2759"/>
<organism evidence="5 6">
    <name type="scientific">Solanum commersonii</name>
    <name type="common">Commerson's wild potato</name>
    <name type="synonym">Commerson's nightshade</name>
    <dbReference type="NCBI Taxonomy" id="4109"/>
    <lineage>
        <taxon>Eukaryota</taxon>
        <taxon>Viridiplantae</taxon>
        <taxon>Streptophyta</taxon>
        <taxon>Embryophyta</taxon>
        <taxon>Tracheophyta</taxon>
        <taxon>Spermatophyta</taxon>
        <taxon>Magnoliopsida</taxon>
        <taxon>eudicotyledons</taxon>
        <taxon>Gunneridae</taxon>
        <taxon>Pentapetalae</taxon>
        <taxon>asterids</taxon>
        <taxon>lamiids</taxon>
        <taxon>Solanales</taxon>
        <taxon>Solanaceae</taxon>
        <taxon>Solanoideae</taxon>
        <taxon>Solaneae</taxon>
        <taxon>Solanum</taxon>
    </lineage>
</organism>
<evidence type="ECO:0000256" key="3">
    <source>
        <dbReference type="ARBA" id="ARBA00023242"/>
    </source>
</evidence>
<feature type="compositionally biased region" description="Basic and acidic residues" evidence="4">
    <location>
        <begin position="858"/>
        <end position="873"/>
    </location>
</feature>
<feature type="compositionally biased region" description="Basic and acidic residues" evidence="4">
    <location>
        <begin position="546"/>
        <end position="560"/>
    </location>
</feature>
<dbReference type="GO" id="GO:0032040">
    <property type="term" value="C:small-subunit processome"/>
    <property type="evidence" value="ECO:0007669"/>
    <property type="project" value="InterPro"/>
</dbReference>
<feature type="region of interest" description="Disordered" evidence="4">
    <location>
        <begin position="645"/>
        <end position="701"/>
    </location>
</feature>
<dbReference type="InterPro" id="IPR006709">
    <property type="entry name" value="SSU_processome_Utp14"/>
</dbReference>
<dbReference type="GO" id="GO:0006364">
    <property type="term" value="P:rRNA processing"/>
    <property type="evidence" value="ECO:0007669"/>
    <property type="project" value="InterPro"/>
</dbReference>
<feature type="region of interest" description="Disordered" evidence="4">
    <location>
        <begin position="853"/>
        <end position="890"/>
    </location>
</feature>
<gene>
    <name evidence="5" type="ORF">H5410_044981</name>
</gene>
<name>A0A9J5X8G1_SOLCO</name>
<dbReference type="Proteomes" id="UP000824120">
    <property type="component" value="Chromosome 9"/>
</dbReference>
<feature type="region of interest" description="Disordered" evidence="4">
    <location>
        <begin position="1"/>
        <end position="157"/>
    </location>
</feature>
<feature type="compositionally biased region" description="Polar residues" evidence="4">
    <location>
        <begin position="645"/>
        <end position="666"/>
    </location>
</feature>
<feature type="compositionally biased region" description="Acidic residues" evidence="4">
    <location>
        <begin position="62"/>
        <end position="84"/>
    </location>
</feature>
<sequence>MAGTKRKSREGNRQNKGRDFKKKNQGSSGGSGGKDGRRKRVGPRLPNAMLKELQLPKRYADSDEEIGSDDVLNDLYEYEEGVAEEESRKNRRFDTVENYQYELPEEFEDENVPSDEEDGEDDEGGQRGDEEEEEEDDGRHSRLLQEITGLPTDAFDGKKKKNDVIISEAYSESEYNPSRDILDGDGRISIQDLLDPLHGKSDHSKLRKSMSRMEKKSMPIHAPLPKPDQERLERDAAYGFIQKDVTKWEPHVKRNREAPTIYFGKDKDVGYSTVGEIAAEFEPRSDFEKKIASLFNDHEVVEAHRKDGARLLELNKISVEDVKERQDQLAKMRSLLFRHEMKAKRVKKIKSKVYHRLLKKDRLKQAGTTIETDPEAAKEQAMKQEFKRAEERLTLKHKNSSKWAKRILKRGLISSEESSDEDDLDEASDGSDQDAAVKLLKKAKDKTAEVLEGDEELPASGVLSLPFMVRGLKRRKEAADEEAKLALEEFESSLKELEDKNEPKTQGTNILTGRRVFGAQKKQAPEPKKKATSDNYYGDSDSEGETDARENGISAHEENNISQREVHFDPNLLREESEINHDSLFKVIAVLTTLRETQAQRHHTKFPFLQPTHGKRLSLCCLKISFLTPFGNVSLIGVFGEQMNDSSAKGKQTKSANAKSAISLQITEPVESKPDGEEIDEDSDTDSGGEMVDGILTSGTKSTYEIPSQEELIRRAFAGDDVEDDFEREKQDALNEEVPEPEKPILLPGWGQWTNIQKKRGPPSWMLEEHDNAQKKREEALKKRKDANLNHVIISEKRDKKAEKLYTPTLPYPFTSQEIFEGSIRMPIGPEFNPGTAVPALIRPEVVKRSGSIIKPIKFKEVDPHEKAQDHKRGGVQKRKGGKSKGKATK</sequence>
<dbReference type="Pfam" id="PF04615">
    <property type="entry name" value="Utp14"/>
    <property type="match status" value="2"/>
</dbReference>
<comment type="subcellular location">
    <subcellularLocation>
        <location evidence="1">Nucleus</location>
        <location evidence="1">Nucleolus</location>
    </subcellularLocation>
</comment>
<dbReference type="PANTHER" id="PTHR14150:SF12">
    <property type="entry name" value="U3 SMALL NUCLEOLAR RNA-ASSOCIATED PROTEIN 14 HOMOLOG A"/>
    <property type="match status" value="1"/>
</dbReference>
<accession>A0A9J5X8G1</accession>
<dbReference type="PANTHER" id="PTHR14150">
    <property type="entry name" value="U3 SMALL NUCLEOLAR RNA-ASSOCIATED PROTEIN 14"/>
    <property type="match status" value="1"/>
</dbReference>
<feature type="compositionally biased region" description="Basic and acidic residues" evidence="4">
    <location>
        <begin position="195"/>
        <end position="204"/>
    </location>
</feature>